<dbReference type="SUPFAM" id="SSF51735">
    <property type="entry name" value="NAD(P)-binding Rossmann-fold domains"/>
    <property type="match status" value="1"/>
</dbReference>
<keyword evidence="2" id="KW-0560">Oxidoreductase</keyword>
<comment type="caution">
    <text evidence="5">The sequence shown here is derived from an EMBL/GenBank/DDBJ whole genome shotgun (WGS) entry which is preliminary data.</text>
</comment>
<dbReference type="PRINTS" id="PR00080">
    <property type="entry name" value="SDRFAMILY"/>
</dbReference>
<keyword evidence="4" id="KW-0732">Signal</keyword>
<evidence type="ECO:0000256" key="4">
    <source>
        <dbReference type="SAM" id="SignalP"/>
    </source>
</evidence>
<reference evidence="5 6" key="1">
    <citation type="submission" date="2024-01" db="EMBL/GenBank/DDBJ databases">
        <title>Complete genome of Cladobotryum mycophilum ATHUM6906.</title>
        <authorList>
            <person name="Christinaki A.C."/>
            <person name="Myridakis A.I."/>
            <person name="Kouvelis V.N."/>
        </authorList>
    </citation>
    <scope>NUCLEOTIDE SEQUENCE [LARGE SCALE GENOMIC DNA]</scope>
    <source>
        <strain evidence="5 6">ATHUM6906</strain>
    </source>
</reference>
<protein>
    <submittedName>
        <fullName evidence="5">Oxidoreductase BOA17</fullName>
    </submittedName>
</protein>
<evidence type="ECO:0000313" key="6">
    <source>
        <dbReference type="Proteomes" id="UP001338125"/>
    </source>
</evidence>
<feature type="signal peptide" evidence="4">
    <location>
        <begin position="1"/>
        <end position="17"/>
    </location>
</feature>
<dbReference type="PANTHER" id="PTHR43976">
    <property type="entry name" value="SHORT CHAIN DEHYDROGENASE"/>
    <property type="match status" value="1"/>
</dbReference>
<dbReference type="CDD" id="cd05374">
    <property type="entry name" value="17beta-HSD-like_SDR_c"/>
    <property type="match status" value="1"/>
</dbReference>
<proteinExistence type="inferred from homology"/>
<dbReference type="Gene3D" id="3.40.50.720">
    <property type="entry name" value="NAD(P)-binding Rossmann-like Domain"/>
    <property type="match status" value="1"/>
</dbReference>
<accession>A0ABR0SPP4</accession>
<dbReference type="PRINTS" id="PR00081">
    <property type="entry name" value="GDHRDH"/>
</dbReference>
<comment type="similarity">
    <text evidence="1 3">Belongs to the short-chain dehydrogenases/reductases (SDR) family.</text>
</comment>
<keyword evidence="6" id="KW-1185">Reference proteome</keyword>
<dbReference type="EMBL" id="JAVFKD010000012">
    <property type="protein sequence ID" value="KAK5994132.1"/>
    <property type="molecule type" value="Genomic_DNA"/>
</dbReference>
<evidence type="ECO:0000313" key="5">
    <source>
        <dbReference type="EMBL" id="KAK5994132.1"/>
    </source>
</evidence>
<dbReference type="PANTHER" id="PTHR43976:SF16">
    <property type="entry name" value="SHORT-CHAIN DEHYDROGENASE_REDUCTASE FAMILY PROTEIN"/>
    <property type="match status" value="1"/>
</dbReference>
<organism evidence="5 6">
    <name type="scientific">Cladobotryum mycophilum</name>
    <dbReference type="NCBI Taxonomy" id="491253"/>
    <lineage>
        <taxon>Eukaryota</taxon>
        <taxon>Fungi</taxon>
        <taxon>Dikarya</taxon>
        <taxon>Ascomycota</taxon>
        <taxon>Pezizomycotina</taxon>
        <taxon>Sordariomycetes</taxon>
        <taxon>Hypocreomycetidae</taxon>
        <taxon>Hypocreales</taxon>
        <taxon>Hypocreaceae</taxon>
        <taxon>Cladobotryum</taxon>
    </lineage>
</organism>
<dbReference type="Proteomes" id="UP001338125">
    <property type="component" value="Unassembled WGS sequence"/>
</dbReference>
<dbReference type="InterPro" id="IPR002347">
    <property type="entry name" value="SDR_fam"/>
</dbReference>
<evidence type="ECO:0000256" key="3">
    <source>
        <dbReference type="RuleBase" id="RU000363"/>
    </source>
</evidence>
<sequence length="273" mass="29142">MPRIWFVTGSSKGLGLALVEAILADGDTVAATARKPETLNHLVLKYGSKRILPLALDVDSYEEAVRTLKTAVDKFGRIDVIVNNAGYADVAAVEDMSIESFRQHIDTNLMGVVNVSKAAVPILRKQGSGRIIQVSSVGGRVSTAGLSAYQAAKWAVAGFSGVLDAELSPLGIKTTVVEPGGIKTDWASSADEGLVVSEPYKQTVGQFEELRKKYGEYRSEASQVAAAILNISKVGDPPLRLLVGPETVELAKKASVDLAESDEKWRPVTVYEA</sequence>
<evidence type="ECO:0000256" key="2">
    <source>
        <dbReference type="ARBA" id="ARBA00023002"/>
    </source>
</evidence>
<dbReference type="InterPro" id="IPR051911">
    <property type="entry name" value="SDR_oxidoreductase"/>
</dbReference>
<name>A0ABR0SPP4_9HYPO</name>
<feature type="chain" id="PRO_5045279285" evidence="4">
    <location>
        <begin position="18"/>
        <end position="273"/>
    </location>
</feature>
<evidence type="ECO:0000256" key="1">
    <source>
        <dbReference type="ARBA" id="ARBA00006484"/>
    </source>
</evidence>
<dbReference type="Pfam" id="PF00106">
    <property type="entry name" value="adh_short"/>
    <property type="match status" value="1"/>
</dbReference>
<gene>
    <name evidence="5" type="ORF">PT974_07572</name>
</gene>
<dbReference type="InterPro" id="IPR036291">
    <property type="entry name" value="NAD(P)-bd_dom_sf"/>
</dbReference>